<accession>A0A915JVE8</accession>
<feature type="transmembrane region" description="Helical" evidence="2">
    <location>
        <begin position="99"/>
        <end position="119"/>
    </location>
</feature>
<keyword evidence="2" id="KW-1133">Transmembrane helix</keyword>
<proteinExistence type="predicted"/>
<reference evidence="4" key="1">
    <citation type="submission" date="2022-11" db="UniProtKB">
        <authorList>
            <consortium name="WormBaseParasite"/>
        </authorList>
    </citation>
    <scope>IDENTIFICATION</scope>
</reference>
<protein>
    <submittedName>
        <fullName evidence="4">Uncharacterized protein</fullName>
    </submittedName>
</protein>
<keyword evidence="3" id="KW-1185">Reference proteome</keyword>
<organism evidence="3 4">
    <name type="scientific">Romanomermis culicivorax</name>
    <name type="common">Nematode worm</name>
    <dbReference type="NCBI Taxonomy" id="13658"/>
    <lineage>
        <taxon>Eukaryota</taxon>
        <taxon>Metazoa</taxon>
        <taxon>Ecdysozoa</taxon>
        <taxon>Nematoda</taxon>
        <taxon>Enoplea</taxon>
        <taxon>Dorylaimia</taxon>
        <taxon>Mermithida</taxon>
        <taxon>Mermithoidea</taxon>
        <taxon>Mermithidae</taxon>
        <taxon>Romanomermis</taxon>
    </lineage>
</organism>
<evidence type="ECO:0000256" key="1">
    <source>
        <dbReference type="SAM" id="MobiDB-lite"/>
    </source>
</evidence>
<dbReference type="Proteomes" id="UP000887565">
    <property type="component" value="Unplaced"/>
</dbReference>
<evidence type="ECO:0000313" key="3">
    <source>
        <dbReference type="Proteomes" id="UP000887565"/>
    </source>
</evidence>
<evidence type="ECO:0000256" key="2">
    <source>
        <dbReference type="SAM" id="Phobius"/>
    </source>
</evidence>
<keyword evidence="2" id="KW-0812">Transmembrane</keyword>
<evidence type="ECO:0000313" key="4">
    <source>
        <dbReference type="WBParaSite" id="nRc.2.0.1.t30009-RA"/>
    </source>
</evidence>
<dbReference type="WBParaSite" id="nRc.2.0.1.t30009-RA">
    <property type="protein sequence ID" value="nRc.2.0.1.t30009-RA"/>
    <property type="gene ID" value="nRc.2.0.1.g30009"/>
</dbReference>
<name>A0A915JVE8_ROMCU</name>
<feature type="region of interest" description="Disordered" evidence="1">
    <location>
        <begin position="61"/>
        <end position="81"/>
    </location>
</feature>
<keyword evidence="2" id="KW-0472">Membrane</keyword>
<dbReference type="AlphaFoldDB" id="A0A915JVE8"/>
<feature type="compositionally biased region" description="Polar residues" evidence="1">
    <location>
        <begin position="61"/>
        <end position="72"/>
    </location>
</feature>
<sequence>MILMKKDVFDISTFNMLIGMRVDAIAPSRQNPQKTGFDGNKMKFGFTDFRHVLLGAGMLSSRSGGQLPNRSQTHTDDLTAGRTTNAEEEYQIMKLNNSFLLFILLTILLILFILFGQIYRVENVLTTRSTEIQNLRKSFDDYDKILLEEMNVDLKKQEYAKMDDDYIAEWDQTDPRLIDHIRKNYLIAPDYSKPYNLQDEKLDYSLYGASLIVNKTLACS</sequence>